<keyword evidence="4" id="KW-1185">Reference proteome</keyword>
<evidence type="ECO:0000313" key="3">
    <source>
        <dbReference type="EMBL" id="GLK08979.1"/>
    </source>
</evidence>
<organism evidence="3 4">
    <name type="scientific">Streptosporangium carneum</name>
    <dbReference type="NCBI Taxonomy" id="47481"/>
    <lineage>
        <taxon>Bacteria</taxon>
        <taxon>Bacillati</taxon>
        <taxon>Actinomycetota</taxon>
        <taxon>Actinomycetes</taxon>
        <taxon>Streptosporangiales</taxon>
        <taxon>Streptosporangiaceae</taxon>
        <taxon>Streptosporangium</taxon>
    </lineage>
</organism>
<evidence type="ECO:0008006" key="5">
    <source>
        <dbReference type="Google" id="ProtNLM"/>
    </source>
</evidence>
<reference evidence="3" key="2">
    <citation type="submission" date="2023-01" db="EMBL/GenBank/DDBJ databases">
        <authorList>
            <person name="Sun Q."/>
            <person name="Evtushenko L."/>
        </authorList>
    </citation>
    <scope>NUCLEOTIDE SEQUENCE</scope>
    <source>
        <strain evidence="3">VKM Ac-2007</strain>
    </source>
</reference>
<feature type="transmembrane region" description="Helical" evidence="2">
    <location>
        <begin position="226"/>
        <end position="246"/>
    </location>
</feature>
<sequence length="326" mass="33353">MGQSHEVGGGRSDLGAAEDSGRDARRGTGPDTDPDTDPGTGRYTGRGGAGNAVRAGASAGGPRALGAVGAALLTAMVAAQVASGLQARPVGLTGVVVLLLAASALAFAARAYGFAAAATAFALSVAAGYAAEWVGVRTGLPFGGYGYTGLLRPQLGGVPVAVALAWGGMGLAAHATASAAATRLPGGRGTRIVLGACALTAWDLFLDPQMTRLGLWTWDVPGPYRGVPVSNFVGWLLVSLLVMALIDRTVARRDAGSAGLVSVYTAMALMETLGFAAVFDPPDPLVAASGGICMGLFAVLAWSARSRRPWRPWKPWRRERRLGWRK</sequence>
<feature type="transmembrane region" description="Helical" evidence="2">
    <location>
        <begin position="114"/>
        <end position="136"/>
    </location>
</feature>
<gene>
    <name evidence="3" type="ORF">GCM10017600_23850</name>
</gene>
<feature type="region of interest" description="Disordered" evidence="1">
    <location>
        <begin position="1"/>
        <end position="48"/>
    </location>
</feature>
<feature type="transmembrane region" description="Helical" evidence="2">
    <location>
        <begin position="285"/>
        <end position="304"/>
    </location>
</feature>
<feature type="transmembrane region" description="Helical" evidence="2">
    <location>
        <begin position="189"/>
        <end position="206"/>
    </location>
</feature>
<dbReference type="InterPro" id="IPR007354">
    <property type="entry name" value="CruF-like"/>
</dbReference>
<feature type="transmembrane region" description="Helical" evidence="2">
    <location>
        <begin position="89"/>
        <end position="107"/>
    </location>
</feature>
<name>A0A9W6MC31_9ACTN</name>
<feature type="compositionally biased region" description="Low complexity" evidence="1">
    <location>
        <begin position="29"/>
        <end position="41"/>
    </location>
</feature>
<feature type="transmembrane region" description="Helical" evidence="2">
    <location>
        <begin position="156"/>
        <end position="177"/>
    </location>
</feature>
<comment type="caution">
    <text evidence="3">The sequence shown here is derived from an EMBL/GenBank/DDBJ whole genome shotgun (WGS) entry which is preliminary data.</text>
</comment>
<dbReference type="Proteomes" id="UP001143474">
    <property type="component" value="Unassembled WGS sequence"/>
</dbReference>
<feature type="transmembrane region" description="Helical" evidence="2">
    <location>
        <begin position="258"/>
        <end position="279"/>
    </location>
</feature>
<dbReference type="Pfam" id="PF04240">
    <property type="entry name" value="Caroten_synth"/>
    <property type="match status" value="1"/>
</dbReference>
<dbReference type="PANTHER" id="PTHR39419">
    <property type="entry name" value="SLL0814 PROTEIN"/>
    <property type="match status" value="1"/>
</dbReference>
<keyword evidence="2" id="KW-0812">Transmembrane</keyword>
<evidence type="ECO:0000313" key="4">
    <source>
        <dbReference type="Proteomes" id="UP001143474"/>
    </source>
</evidence>
<dbReference type="AlphaFoldDB" id="A0A9W6MC31"/>
<dbReference type="EMBL" id="BSEV01000004">
    <property type="protein sequence ID" value="GLK08979.1"/>
    <property type="molecule type" value="Genomic_DNA"/>
</dbReference>
<keyword evidence="2" id="KW-1133">Transmembrane helix</keyword>
<feature type="compositionally biased region" description="Basic and acidic residues" evidence="1">
    <location>
        <begin position="19"/>
        <end position="28"/>
    </location>
</feature>
<keyword evidence="2" id="KW-0472">Membrane</keyword>
<proteinExistence type="predicted"/>
<protein>
    <recommendedName>
        <fullName evidence="5">Carotenoid biosynthesis protein</fullName>
    </recommendedName>
</protein>
<reference evidence="3" key="1">
    <citation type="journal article" date="2014" name="Int. J. Syst. Evol. Microbiol.">
        <title>Complete genome sequence of Corynebacterium casei LMG S-19264T (=DSM 44701T), isolated from a smear-ripened cheese.</title>
        <authorList>
            <consortium name="US DOE Joint Genome Institute (JGI-PGF)"/>
            <person name="Walter F."/>
            <person name="Albersmeier A."/>
            <person name="Kalinowski J."/>
            <person name="Ruckert C."/>
        </authorList>
    </citation>
    <scope>NUCLEOTIDE SEQUENCE</scope>
    <source>
        <strain evidence="3">VKM Ac-2007</strain>
    </source>
</reference>
<feature type="transmembrane region" description="Helical" evidence="2">
    <location>
        <begin position="64"/>
        <end position="83"/>
    </location>
</feature>
<accession>A0A9W6MC31</accession>
<evidence type="ECO:0000256" key="2">
    <source>
        <dbReference type="SAM" id="Phobius"/>
    </source>
</evidence>
<evidence type="ECO:0000256" key="1">
    <source>
        <dbReference type="SAM" id="MobiDB-lite"/>
    </source>
</evidence>
<dbReference type="PANTHER" id="PTHR39419:SF1">
    <property type="entry name" value="SLL0814 PROTEIN"/>
    <property type="match status" value="1"/>
</dbReference>